<dbReference type="Gene3D" id="2.60.120.10">
    <property type="entry name" value="Jelly Rolls"/>
    <property type="match status" value="1"/>
</dbReference>
<sequence length="229" mass="25155">MTPARPDDRQDQAPLHALNALDGQEQIEFERLLEDEGADAQAARAEVAEFRQTAARLAALAPPVPPPADLKAKLMARIETEPQRPASAGAEFTFIRASEGTWLEVSAGMKMKVLYNDPVTRRTTALVRFAPGYRHAPHRHAAVEELFVLEGGCVCEGQALFPGDYHRSAAGSRHHETSTDDGCLLLITFSPFNETLGTTPSRLYSAAASLVFNLASFFTRLSRFFSRRT</sequence>
<gene>
    <name evidence="3" type="ORF">DNFV4_00958</name>
</gene>
<dbReference type="Pfam" id="PF12973">
    <property type="entry name" value="Cupin_7"/>
    <property type="match status" value="1"/>
</dbReference>
<dbReference type="Proteomes" id="UP001179121">
    <property type="component" value="Chromosome"/>
</dbReference>
<feature type="region of interest" description="Disordered" evidence="1">
    <location>
        <begin position="1"/>
        <end position="20"/>
    </location>
</feature>
<evidence type="ECO:0000313" key="4">
    <source>
        <dbReference type="Proteomes" id="UP001179121"/>
    </source>
</evidence>
<dbReference type="InterPro" id="IPR025979">
    <property type="entry name" value="ChrR-like_cupin_dom"/>
</dbReference>
<evidence type="ECO:0000313" key="3">
    <source>
        <dbReference type="EMBL" id="CAI4030530.1"/>
    </source>
</evidence>
<dbReference type="InterPro" id="IPR011051">
    <property type="entry name" value="RmlC_Cupin_sf"/>
</dbReference>
<protein>
    <recommendedName>
        <fullName evidence="2">ChrR-like cupin domain-containing protein</fullName>
    </recommendedName>
</protein>
<evidence type="ECO:0000259" key="2">
    <source>
        <dbReference type="Pfam" id="PF12973"/>
    </source>
</evidence>
<dbReference type="InterPro" id="IPR041916">
    <property type="entry name" value="Anti_sigma_zinc_sf"/>
</dbReference>
<keyword evidence="4" id="KW-1185">Reference proteome</keyword>
<reference evidence="3" key="1">
    <citation type="submission" date="2022-10" db="EMBL/GenBank/DDBJ databases">
        <authorList>
            <person name="Koch H."/>
        </authorList>
    </citation>
    <scope>NUCLEOTIDE SEQUENCE</scope>
    <source>
        <strain evidence="3">DNF</strain>
    </source>
</reference>
<feature type="domain" description="ChrR-like cupin" evidence="2">
    <location>
        <begin position="94"/>
        <end position="192"/>
    </location>
</feature>
<dbReference type="InterPro" id="IPR014710">
    <property type="entry name" value="RmlC-like_jellyroll"/>
</dbReference>
<dbReference type="AlphaFoldDB" id="A0AA86T2F0"/>
<dbReference type="EMBL" id="OX365700">
    <property type="protein sequence ID" value="CAI4030530.1"/>
    <property type="molecule type" value="Genomic_DNA"/>
</dbReference>
<dbReference type="KEGG" id="nti:DNFV4_00958"/>
<dbReference type="SUPFAM" id="SSF51182">
    <property type="entry name" value="RmlC-like cupins"/>
    <property type="match status" value="1"/>
</dbReference>
<evidence type="ECO:0000256" key="1">
    <source>
        <dbReference type="SAM" id="MobiDB-lite"/>
    </source>
</evidence>
<dbReference type="Gene3D" id="1.10.10.1320">
    <property type="entry name" value="Anti-sigma factor, zinc-finger domain"/>
    <property type="match status" value="1"/>
</dbReference>
<name>A0AA86T2F0_9BACT</name>
<dbReference type="RefSeq" id="WP_289267514.1">
    <property type="nucleotide sequence ID" value="NZ_OX365700.1"/>
</dbReference>
<proteinExistence type="predicted"/>
<organism evidence="3 4">
    <name type="scientific">Nitrospira tepida</name>
    <dbReference type="NCBI Taxonomy" id="2973512"/>
    <lineage>
        <taxon>Bacteria</taxon>
        <taxon>Pseudomonadati</taxon>
        <taxon>Nitrospirota</taxon>
        <taxon>Nitrospiria</taxon>
        <taxon>Nitrospirales</taxon>
        <taxon>Nitrospiraceae</taxon>
        <taxon>Nitrospira</taxon>
    </lineage>
</organism>
<accession>A0AA86T2F0</accession>
<feature type="compositionally biased region" description="Basic and acidic residues" evidence="1">
    <location>
        <begin position="1"/>
        <end position="11"/>
    </location>
</feature>